<organism evidence="1 2">
    <name type="scientific">Caligus rogercresseyi</name>
    <name type="common">Sea louse</name>
    <dbReference type="NCBI Taxonomy" id="217165"/>
    <lineage>
        <taxon>Eukaryota</taxon>
        <taxon>Metazoa</taxon>
        <taxon>Ecdysozoa</taxon>
        <taxon>Arthropoda</taxon>
        <taxon>Crustacea</taxon>
        <taxon>Multicrustacea</taxon>
        <taxon>Hexanauplia</taxon>
        <taxon>Copepoda</taxon>
        <taxon>Siphonostomatoida</taxon>
        <taxon>Caligidae</taxon>
        <taxon>Caligus</taxon>
    </lineage>
</organism>
<name>A0A7T8KA88_CALRO</name>
<protein>
    <submittedName>
        <fullName evidence="1">Uncharacterized protein</fullName>
    </submittedName>
</protein>
<evidence type="ECO:0000313" key="1">
    <source>
        <dbReference type="EMBL" id="QQP51056.1"/>
    </source>
</evidence>
<gene>
    <name evidence="1" type="ORF">FKW44_012271</name>
</gene>
<dbReference type="AlphaFoldDB" id="A0A7T8KA88"/>
<keyword evidence="2" id="KW-1185">Reference proteome</keyword>
<evidence type="ECO:0000313" key="2">
    <source>
        <dbReference type="Proteomes" id="UP000595437"/>
    </source>
</evidence>
<reference evidence="2" key="1">
    <citation type="submission" date="2021-01" db="EMBL/GenBank/DDBJ databases">
        <title>Caligus Genome Assembly.</title>
        <authorList>
            <person name="Gallardo-Escarate C."/>
        </authorList>
    </citation>
    <scope>NUCLEOTIDE SEQUENCE [LARGE SCALE GENOMIC DNA]</scope>
</reference>
<accession>A0A7T8KA88</accession>
<feature type="non-terminal residue" evidence="1">
    <location>
        <position position="1"/>
    </location>
</feature>
<sequence>TSKSTSTTSKFIRNNCHDKRVSKSMSKVPSVPLEALNKFAQIRVFLQIKFGKTAFKSKKLDIEKV</sequence>
<dbReference type="Proteomes" id="UP000595437">
    <property type="component" value="Chromosome 8"/>
</dbReference>
<proteinExistence type="predicted"/>
<dbReference type="EMBL" id="CP045897">
    <property type="protein sequence ID" value="QQP51056.1"/>
    <property type="molecule type" value="Genomic_DNA"/>
</dbReference>